<dbReference type="InterPro" id="IPR003033">
    <property type="entry name" value="SCP2_sterol-bd_dom"/>
</dbReference>
<proteinExistence type="predicted"/>
<evidence type="ECO:0000313" key="5">
    <source>
        <dbReference type="Proteomes" id="UP001500220"/>
    </source>
</evidence>
<dbReference type="Pfam" id="PF02036">
    <property type="entry name" value="SCP2"/>
    <property type="match status" value="1"/>
</dbReference>
<reference evidence="2" key="4">
    <citation type="submission" date="2023-12" db="EMBL/GenBank/DDBJ databases">
        <authorList>
            <person name="Sun Q."/>
            <person name="Inoue M."/>
        </authorList>
    </citation>
    <scope>NUCLEOTIDE SEQUENCE</scope>
    <source>
        <strain evidence="2">JCM 10664</strain>
    </source>
</reference>
<dbReference type="EMBL" id="BAAAHC010000005">
    <property type="protein sequence ID" value="GAA0512659.1"/>
    <property type="molecule type" value="Genomic_DNA"/>
</dbReference>
<dbReference type="Gene3D" id="3.30.1050.10">
    <property type="entry name" value="SCP2 sterol-binding domain"/>
    <property type="match status" value="1"/>
</dbReference>
<comment type="caution">
    <text evidence="3">The sequence shown here is derived from an EMBL/GenBank/DDBJ whole genome shotgun (WGS) entry which is preliminary data.</text>
</comment>
<dbReference type="RefSeq" id="WP_188984580.1">
    <property type="nucleotide sequence ID" value="NZ_BAAAHC010000005.1"/>
</dbReference>
<dbReference type="Proteomes" id="UP001500220">
    <property type="component" value="Unassembled WGS sequence"/>
</dbReference>
<protein>
    <recommendedName>
        <fullName evidence="1">SCP2 domain-containing protein</fullName>
    </recommendedName>
</protein>
<dbReference type="SUPFAM" id="SSF55718">
    <property type="entry name" value="SCP-like"/>
    <property type="match status" value="1"/>
</dbReference>
<dbReference type="InterPro" id="IPR036527">
    <property type="entry name" value="SCP2_sterol-bd_dom_sf"/>
</dbReference>
<gene>
    <name evidence="2" type="ORF">GCM10009545_13370</name>
    <name evidence="3" type="ORF">GCM10011581_03080</name>
</gene>
<dbReference type="AlphaFoldDB" id="A0A917JKQ1"/>
<accession>A0A917JKQ1</accession>
<name>A0A917JKQ1_9PSEU</name>
<dbReference type="Proteomes" id="UP000597989">
    <property type="component" value="Unassembled WGS sequence"/>
</dbReference>
<evidence type="ECO:0000313" key="3">
    <source>
        <dbReference type="EMBL" id="GGI69481.1"/>
    </source>
</evidence>
<evidence type="ECO:0000313" key="4">
    <source>
        <dbReference type="Proteomes" id="UP000597989"/>
    </source>
</evidence>
<evidence type="ECO:0000259" key="1">
    <source>
        <dbReference type="Pfam" id="PF02036"/>
    </source>
</evidence>
<keyword evidence="5" id="KW-1185">Reference proteome</keyword>
<reference evidence="3" key="3">
    <citation type="submission" date="2020-09" db="EMBL/GenBank/DDBJ databases">
        <authorList>
            <person name="Sun Q."/>
            <person name="Zhou Y."/>
        </authorList>
    </citation>
    <scope>NUCLEOTIDE SEQUENCE</scope>
    <source>
        <strain evidence="3">CGMCC 4.7206</strain>
    </source>
</reference>
<dbReference type="EMBL" id="BMMT01000001">
    <property type="protein sequence ID" value="GGI69481.1"/>
    <property type="molecule type" value="Genomic_DNA"/>
</dbReference>
<feature type="domain" description="SCP2" evidence="1">
    <location>
        <begin position="69"/>
        <end position="150"/>
    </location>
</feature>
<reference evidence="3 4" key="1">
    <citation type="journal article" date="2014" name="Int. J. Syst. Evol. Microbiol.">
        <title>Complete genome sequence of Corynebacterium casei LMG S-19264T (=DSM 44701T), isolated from a smear-ripened cheese.</title>
        <authorList>
            <consortium name="US DOE Joint Genome Institute (JGI-PGF)"/>
            <person name="Walter F."/>
            <person name="Albersmeier A."/>
            <person name="Kalinowski J."/>
            <person name="Ruckert C."/>
        </authorList>
    </citation>
    <scope>NUCLEOTIDE SEQUENCE [LARGE SCALE GENOMIC DNA]</scope>
    <source>
        <strain evidence="3 4">CGMCC 4.7206</strain>
    </source>
</reference>
<reference evidence="2 5" key="2">
    <citation type="journal article" date="2019" name="Int. J. Syst. Evol. Microbiol.">
        <title>The Global Catalogue of Microorganisms (GCM) 10K type strain sequencing project: providing services to taxonomists for standard genome sequencing and annotation.</title>
        <authorList>
            <consortium name="The Broad Institute Genomics Platform"/>
            <consortium name="The Broad Institute Genome Sequencing Center for Infectious Disease"/>
            <person name="Wu L."/>
            <person name="Ma J."/>
        </authorList>
    </citation>
    <scope>NUCLEOTIDE SEQUENCE [LARGE SCALE GENOMIC DNA]</scope>
    <source>
        <strain evidence="2 5">JCM 10664</strain>
    </source>
</reference>
<sequence length="158" mass="17128">MTEHRTLTEAELSALTTADRAALRAAVDGVPRRELTALLATDTGGKALRAAFERMPEFHTGRAVDAPVVVRWRVRREPAETIEYDLSLAGSSCAVRPAREDTQPTVTLSMDAVSFLEMASGLRSGMSLLMRGRLRIKGDVGLATRLESLFGLDDASAR</sequence>
<evidence type="ECO:0000313" key="2">
    <source>
        <dbReference type="EMBL" id="GAA0512659.1"/>
    </source>
</evidence>
<organism evidence="3 4">
    <name type="scientific">Saccharopolyspora thermophila</name>
    <dbReference type="NCBI Taxonomy" id="89367"/>
    <lineage>
        <taxon>Bacteria</taxon>
        <taxon>Bacillati</taxon>
        <taxon>Actinomycetota</taxon>
        <taxon>Actinomycetes</taxon>
        <taxon>Pseudonocardiales</taxon>
        <taxon>Pseudonocardiaceae</taxon>
        <taxon>Saccharopolyspora</taxon>
    </lineage>
</organism>